<dbReference type="InterPro" id="IPR055135">
    <property type="entry name" value="PRMT_dom"/>
</dbReference>
<keyword evidence="16" id="KW-1185">Reference proteome</keyword>
<evidence type="ECO:0000256" key="5">
    <source>
        <dbReference type="ARBA" id="ARBA00022603"/>
    </source>
</evidence>
<evidence type="ECO:0000256" key="2">
    <source>
        <dbReference type="ARBA" id="ARBA00004496"/>
    </source>
</evidence>
<dbReference type="PANTHER" id="PTHR11006:SF10">
    <property type="entry name" value="HISTONE-ARGININE METHYLTRANSFERASE CARMER-RELATED"/>
    <property type="match status" value="1"/>
</dbReference>
<dbReference type="GO" id="GO:0032259">
    <property type="term" value="P:methylation"/>
    <property type="evidence" value="ECO:0007669"/>
    <property type="project" value="UniProtKB-KW"/>
</dbReference>
<name>A0A914Z582_9BILA</name>
<dbReference type="GO" id="GO:0005634">
    <property type="term" value="C:nucleus"/>
    <property type="evidence" value="ECO:0007669"/>
    <property type="project" value="UniProtKB-SubCell"/>
</dbReference>
<accession>A0A914Z582</accession>
<feature type="compositionally biased region" description="Low complexity" evidence="14">
    <location>
        <begin position="569"/>
        <end position="587"/>
    </location>
</feature>
<dbReference type="GO" id="GO:0035242">
    <property type="term" value="F:protein-arginine omega-N asymmetric methyltransferase activity"/>
    <property type="evidence" value="ECO:0007669"/>
    <property type="project" value="UniProtKB-EC"/>
</dbReference>
<dbReference type="SUPFAM" id="SSF53335">
    <property type="entry name" value="S-adenosyl-L-methionine-dependent methyltransferases"/>
    <property type="match status" value="1"/>
</dbReference>
<keyword evidence="5 13" id="KW-0489">Methyltransferase</keyword>
<evidence type="ECO:0000256" key="11">
    <source>
        <dbReference type="ARBA" id="ARBA00023242"/>
    </source>
</evidence>
<dbReference type="InterPro" id="IPR025799">
    <property type="entry name" value="Arg_MeTrfase"/>
</dbReference>
<keyword evidence="8" id="KW-0156">Chromatin regulator</keyword>
<organism evidence="16 17">
    <name type="scientific">Panagrolaimus superbus</name>
    <dbReference type="NCBI Taxonomy" id="310955"/>
    <lineage>
        <taxon>Eukaryota</taxon>
        <taxon>Metazoa</taxon>
        <taxon>Ecdysozoa</taxon>
        <taxon>Nematoda</taxon>
        <taxon>Chromadorea</taxon>
        <taxon>Rhabditida</taxon>
        <taxon>Tylenchina</taxon>
        <taxon>Panagrolaimomorpha</taxon>
        <taxon>Panagrolaimoidea</taxon>
        <taxon>Panagrolaimidae</taxon>
        <taxon>Panagrolaimus</taxon>
    </lineage>
</organism>
<evidence type="ECO:0000256" key="14">
    <source>
        <dbReference type="SAM" id="MobiDB-lite"/>
    </source>
</evidence>
<keyword evidence="7 13" id="KW-0949">S-adenosyl-L-methionine</keyword>
<evidence type="ECO:0000256" key="12">
    <source>
        <dbReference type="ARBA" id="ARBA00049086"/>
    </source>
</evidence>
<comment type="catalytic activity">
    <reaction evidence="12">
        <text>L-arginyl-[protein] + 2 S-adenosyl-L-methionine = N(omega),N(omega)-dimethyl-L-arginyl-[protein] + 2 S-adenosyl-L-homocysteine + 2 H(+)</text>
        <dbReference type="Rhea" id="RHEA:48096"/>
        <dbReference type="Rhea" id="RHEA-COMP:10532"/>
        <dbReference type="Rhea" id="RHEA-COMP:11991"/>
        <dbReference type="ChEBI" id="CHEBI:15378"/>
        <dbReference type="ChEBI" id="CHEBI:29965"/>
        <dbReference type="ChEBI" id="CHEBI:57856"/>
        <dbReference type="ChEBI" id="CHEBI:59789"/>
        <dbReference type="ChEBI" id="CHEBI:61897"/>
        <dbReference type="EC" id="2.1.1.319"/>
    </reaction>
</comment>
<keyword evidence="6 13" id="KW-0808">Transferase</keyword>
<keyword evidence="11" id="KW-0539">Nucleus</keyword>
<dbReference type="PANTHER" id="PTHR11006">
    <property type="entry name" value="PROTEIN ARGININE N-METHYLTRANSFERASE"/>
    <property type="match status" value="1"/>
</dbReference>
<evidence type="ECO:0000256" key="4">
    <source>
        <dbReference type="ARBA" id="ARBA00022490"/>
    </source>
</evidence>
<sequence length="587" mass="66267">MNSDFLTRPSFGKVHLANVSETENGVQYVVDPKQEYDVYITCDDKFVKLQRVPDGENLLLSLADYRIVPLKSRMVLFFVTNVFEYRQEKAFGMSLGINFLTDDEAKQFCKSIQMAITLNNKAPTVKAVTNSESDFNSRTEENSATQYFQFYSWLSQQQNMMQDFVRTSTYQKAMHLNPSDFQDKIVLDVGAGSGVLSFFAVQAGAKKVYAVEASQMAAHCAELVRTNNLSDRITVIPGKIEEVQLPEKVDIIISEPMGYMLVNERMLESYMFGRKFLKPGGRMFPTTGDLYFALFNDDALFMEHNQKYSFWTSTNFLGIDLSALKGAAYQEIFKQPIVDTWHPSTLISDFGQWTINFEKDAVEKLHVIEVEYELSAKRTAFCHGVATWFDVSFLGTDHQTYLSTSPNAPLTHWYQVRCPVMNPFLVRVHDKVRIRMKMVANERQSYDITMTVSVNGHSQTAEYDLKNPSFRYSGAAVAPAAGLSSESATQQLANTVYSVDQDGNAISYPQDQNYVYVDGTEQQYQQQDYSQVVPQVNGFINPNATLNALLSNHTSPLTNPLNICPLPPQQQTQAQPSLSTSPFKNGV</sequence>
<evidence type="ECO:0000256" key="3">
    <source>
        <dbReference type="ARBA" id="ARBA00011925"/>
    </source>
</evidence>
<dbReference type="FunFam" id="3.40.50.150:FF:000031">
    <property type="entry name" value="Putative Histone-arginine methyltransferase CARM1"/>
    <property type="match status" value="1"/>
</dbReference>
<dbReference type="Pfam" id="PF22528">
    <property type="entry name" value="PRMT_C"/>
    <property type="match status" value="1"/>
</dbReference>
<evidence type="ECO:0000256" key="13">
    <source>
        <dbReference type="PROSITE-ProRule" id="PRU01015"/>
    </source>
</evidence>
<dbReference type="Pfam" id="PF06325">
    <property type="entry name" value="PrmA"/>
    <property type="match status" value="1"/>
</dbReference>
<dbReference type="EC" id="2.1.1.319" evidence="3"/>
<dbReference type="CDD" id="cd02440">
    <property type="entry name" value="AdoMet_MTases"/>
    <property type="match status" value="1"/>
</dbReference>
<dbReference type="PROSITE" id="PS51678">
    <property type="entry name" value="SAM_MT_PRMT"/>
    <property type="match status" value="1"/>
</dbReference>
<evidence type="ECO:0000256" key="10">
    <source>
        <dbReference type="ARBA" id="ARBA00023163"/>
    </source>
</evidence>
<evidence type="ECO:0000313" key="17">
    <source>
        <dbReference type="WBParaSite" id="PSU_v2.g7507.t1"/>
    </source>
</evidence>
<dbReference type="GO" id="GO:0005737">
    <property type="term" value="C:cytoplasm"/>
    <property type="evidence" value="ECO:0007669"/>
    <property type="project" value="UniProtKB-SubCell"/>
</dbReference>
<evidence type="ECO:0000256" key="6">
    <source>
        <dbReference type="ARBA" id="ARBA00022679"/>
    </source>
</evidence>
<proteinExistence type="predicted"/>
<dbReference type="AlphaFoldDB" id="A0A914Z582"/>
<evidence type="ECO:0000256" key="8">
    <source>
        <dbReference type="ARBA" id="ARBA00022853"/>
    </source>
</evidence>
<evidence type="ECO:0000256" key="1">
    <source>
        <dbReference type="ARBA" id="ARBA00004123"/>
    </source>
</evidence>
<protein>
    <recommendedName>
        <fullName evidence="3">type I protein arginine methyltransferase</fullName>
        <ecNumber evidence="3">2.1.1.319</ecNumber>
    </recommendedName>
</protein>
<reference evidence="17" key="1">
    <citation type="submission" date="2022-11" db="UniProtKB">
        <authorList>
            <consortium name="WormBaseParasite"/>
        </authorList>
    </citation>
    <scope>IDENTIFICATION</scope>
</reference>
<keyword evidence="4" id="KW-0963">Cytoplasm</keyword>
<keyword evidence="9" id="KW-0805">Transcription regulation</keyword>
<dbReference type="Gene3D" id="2.70.160.11">
    <property type="entry name" value="Hnrnp arginine n-methyltransferase1"/>
    <property type="match status" value="1"/>
</dbReference>
<dbReference type="Gene3D" id="3.40.50.150">
    <property type="entry name" value="Vaccinia Virus protein VP39"/>
    <property type="match status" value="1"/>
</dbReference>
<comment type="subcellular location">
    <subcellularLocation>
        <location evidence="2">Cytoplasm</location>
    </subcellularLocation>
    <subcellularLocation>
        <location evidence="1">Nucleus</location>
    </subcellularLocation>
</comment>
<dbReference type="GO" id="GO:0070611">
    <property type="term" value="F:histone H3R2 methyltransferase activity"/>
    <property type="evidence" value="ECO:0007669"/>
    <property type="project" value="TreeGrafter"/>
</dbReference>
<feature type="region of interest" description="Disordered" evidence="14">
    <location>
        <begin position="566"/>
        <end position="587"/>
    </location>
</feature>
<evidence type="ECO:0000256" key="7">
    <source>
        <dbReference type="ARBA" id="ARBA00022691"/>
    </source>
</evidence>
<dbReference type="InterPro" id="IPR029063">
    <property type="entry name" value="SAM-dependent_MTases_sf"/>
</dbReference>
<dbReference type="WBParaSite" id="PSU_v2.g7507.t1">
    <property type="protein sequence ID" value="PSU_v2.g7507.t1"/>
    <property type="gene ID" value="PSU_v2.g7507"/>
</dbReference>
<dbReference type="Proteomes" id="UP000887577">
    <property type="component" value="Unplaced"/>
</dbReference>
<evidence type="ECO:0000313" key="16">
    <source>
        <dbReference type="Proteomes" id="UP000887577"/>
    </source>
</evidence>
<feature type="domain" description="Protein arginine N-methyltransferase" evidence="15">
    <location>
        <begin position="289"/>
        <end position="454"/>
    </location>
</feature>
<evidence type="ECO:0000256" key="9">
    <source>
        <dbReference type="ARBA" id="ARBA00023015"/>
    </source>
</evidence>
<keyword evidence="10" id="KW-0804">Transcription</keyword>
<evidence type="ECO:0000259" key="15">
    <source>
        <dbReference type="Pfam" id="PF22528"/>
    </source>
</evidence>